<organism evidence="1 2">
    <name type="scientific">Bacillus anthracis</name>
    <name type="common">anthrax bacterium</name>
    <dbReference type="NCBI Taxonomy" id="1392"/>
    <lineage>
        <taxon>Bacteria</taxon>
        <taxon>Bacillati</taxon>
        <taxon>Bacillota</taxon>
        <taxon>Bacilli</taxon>
        <taxon>Bacillales</taxon>
        <taxon>Bacillaceae</taxon>
        <taxon>Bacillus</taxon>
        <taxon>Bacillus cereus group</taxon>
    </lineage>
</organism>
<evidence type="ECO:0000313" key="2">
    <source>
        <dbReference type="Proteomes" id="UP000035904"/>
    </source>
</evidence>
<accession>A0A0J1HKH9</accession>
<dbReference type="RefSeq" id="WP_047957174.1">
    <property type="nucleotide sequence ID" value="NZ_LDPG01000035.1"/>
</dbReference>
<proteinExistence type="predicted"/>
<gene>
    <name evidence="1" type="ORF">ABW01_28290</name>
</gene>
<dbReference type="PATRIC" id="fig|1392.242.peg.4490"/>
<dbReference type="EMBL" id="LDPG01000035">
    <property type="protein sequence ID" value="KLV14224.1"/>
    <property type="molecule type" value="Genomic_DNA"/>
</dbReference>
<name>A0A0J1HKH9_BACAN</name>
<sequence>MLQFDLRGEKMRNWNTEYGLITKIIQSEFETDFLYTQVINTLSNEHEIIPIKFAALDPYKTYNMAQVSRILRIKSNQLRYLINKYGEYIQLIKKRAKYAISFKALYRIYLVNLCLTKKLISLGVFNKIMTTHVSYSDYIDMKLTSYTDKFVELSYKTSQLNENESEFYVLFLQISEITTELIKEIAEYNMTLTSPFHSVDNRERNKLVNKKRDHEVLFNKLSIVYKNL</sequence>
<evidence type="ECO:0000313" key="1">
    <source>
        <dbReference type="EMBL" id="KLV14224.1"/>
    </source>
</evidence>
<reference evidence="1 2" key="1">
    <citation type="submission" date="2015-05" db="EMBL/GenBank/DDBJ databases">
        <title>Whole genome sequence and identification of bacterial endophytes from Costus igneus.</title>
        <authorList>
            <person name="Lee Y.P."/>
            <person name="Gan H.M."/>
            <person name="Eng W."/>
            <person name="Wheatley M.S."/>
            <person name="Caraballo A."/>
            <person name="Polter S."/>
            <person name="Savka M.A."/>
            <person name="Hudson A.O."/>
        </authorList>
    </citation>
    <scope>NUCLEOTIDE SEQUENCE [LARGE SCALE GENOMIC DNA]</scope>
    <source>
        <strain evidence="1 2">RIT375</strain>
    </source>
</reference>
<protein>
    <submittedName>
        <fullName evidence="1">Uncharacterized protein</fullName>
    </submittedName>
</protein>
<dbReference type="AlphaFoldDB" id="A0A0J1HKH9"/>
<comment type="caution">
    <text evidence="1">The sequence shown here is derived from an EMBL/GenBank/DDBJ whole genome shotgun (WGS) entry which is preliminary data.</text>
</comment>
<dbReference type="Proteomes" id="UP000035904">
    <property type="component" value="Unassembled WGS sequence"/>
</dbReference>